<proteinExistence type="predicted"/>
<accession>A0A061B6H4</accession>
<organism evidence="1">
    <name type="scientific">Cyberlindnera fabianii</name>
    <name type="common">Yeast</name>
    <name type="synonym">Hansenula fabianii</name>
    <dbReference type="NCBI Taxonomy" id="36022"/>
    <lineage>
        <taxon>Eukaryota</taxon>
        <taxon>Fungi</taxon>
        <taxon>Dikarya</taxon>
        <taxon>Ascomycota</taxon>
        <taxon>Saccharomycotina</taxon>
        <taxon>Saccharomycetes</taxon>
        <taxon>Phaffomycetales</taxon>
        <taxon>Phaffomycetaceae</taxon>
        <taxon>Cyberlindnera</taxon>
    </lineage>
</organism>
<dbReference type="AlphaFoldDB" id="A0A061B6H4"/>
<gene>
    <name evidence="1" type="ORF">CYFA0S_12e00088g</name>
</gene>
<dbReference type="Gene3D" id="3.30.70.270">
    <property type="match status" value="1"/>
</dbReference>
<name>A0A061B6H4_CYBFA</name>
<dbReference type="InterPro" id="IPR043502">
    <property type="entry name" value="DNA/RNA_pol_sf"/>
</dbReference>
<evidence type="ECO:0000313" key="1">
    <source>
        <dbReference type="EMBL" id="CDR43394.1"/>
    </source>
</evidence>
<dbReference type="InterPro" id="IPR043128">
    <property type="entry name" value="Rev_trsase/Diguanyl_cyclase"/>
</dbReference>
<sequence length="263" mass="30591">MEQLDHLDSQDITEQQRSDLINEVVSPHLRETLGDSVSHNHVRDGYKGLTFDPTSPDVIEYFEAVPPEAKFQTNFDLAAEVEMLTKANYLSKKDVHQTFPARADVRIDTNGEPRFTVRFEGLKYNPIEEPPFETDKGPADGTIFSVIQLTKTHSAVPLHPNYRAQTGFNVYYRDSGKVDTYECQVLPERLPQTDLHLQHFFWTYFEQERIQFVKLSRDFRILVHSNTVDQHIAHLKSVFFKLDELQYPFTFSQSSFFVPSVEW</sequence>
<reference evidence="1" key="1">
    <citation type="journal article" date="2014" name="Genome Announc.">
        <title>Genome sequence of the yeast Cyberlindnera fabianii (Hansenula fabianii).</title>
        <authorList>
            <person name="Freel K.C."/>
            <person name="Sarilar V."/>
            <person name="Neuveglise C."/>
            <person name="Devillers H."/>
            <person name="Friedrich A."/>
            <person name="Schacherer J."/>
        </authorList>
    </citation>
    <scope>NUCLEOTIDE SEQUENCE</scope>
    <source>
        <strain evidence="1">YJS4271</strain>
    </source>
</reference>
<dbReference type="EMBL" id="LK052897">
    <property type="protein sequence ID" value="CDR43394.1"/>
    <property type="molecule type" value="Genomic_DNA"/>
</dbReference>
<protein>
    <submittedName>
        <fullName evidence="1">CYFA0S12e00088g1_1</fullName>
    </submittedName>
</protein>
<dbReference type="Gene3D" id="3.10.10.10">
    <property type="entry name" value="HIV Type 1 Reverse Transcriptase, subunit A, domain 1"/>
    <property type="match status" value="1"/>
</dbReference>
<dbReference type="SUPFAM" id="SSF56672">
    <property type="entry name" value="DNA/RNA polymerases"/>
    <property type="match status" value="1"/>
</dbReference>